<feature type="region of interest" description="Disordered" evidence="11">
    <location>
        <begin position="962"/>
        <end position="1003"/>
    </location>
</feature>
<dbReference type="SUPFAM" id="SSF52540">
    <property type="entry name" value="P-loop containing nucleoside triphosphate hydrolases"/>
    <property type="match status" value="2"/>
</dbReference>
<evidence type="ECO:0000256" key="1">
    <source>
        <dbReference type="ARBA" id="ARBA00004123"/>
    </source>
</evidence>
<keyword evidence="9" id="KW-0539">Nucleus</keyword>
<dbReference type="InterPro" id="IPR038718">
    <property type="entry name" value="SNF2-like_sf"/>
</dbReference>
<dbReference type="Pfam" id="PF13907">
    <property type="entry name" value="CHD1-like_C"/>
    <property type="match status" value="1"/>
</dbReference>
<dbReference type="CDD" id="cd18666">
    <property type="entry name" value="CD1_tandem_CHD1-2_like"/>
    <property type="match status" value="1"/>
</dbReference>
<feature type="compositionally biased region" description="Basic residues" evidence="11">
    <location>
        <begin position="1213"/>
        <end position="1227"/>
    </location>
</feature>
<dbReference type="GO" id="GO:0003677">
    <property type="term" value="F:DNA binding"/>
    <property type="evidence" value="ECO:0007669"/>
    <property type="project" value="UniProtKB-KW"/>
</dbReference>
<evidence type="ECO:0000256" key="3">
    <source>
        <dbReference type="ARBA" id="ARBA00022741"/>
    </source>
</evidence>
<keyword evidence="6" id="KW-0805">Transcription regulation</keyword>
<name>A0A671RHI5_9TELE</name>
<dbReference type="InterPro" id="IPR016197">
    <property type="entry name" value="Chromo-like_dom_sf"/>
</dbReference>
<dbReference type="GO" id="GO:0003682">
    <property type="term" value="F:chromatin binding"/>
    <property type="evidence" value="ECO:0007669"/>
    <property type="project" value="TreeGrafter"/>
</dbReference>
<dbReference type="PROSITE" id="PS51194">
    <property type="entry name" value="HELICASE_CTER"/>
    <property type="match status" value="1"/>
</dbReference>
<dbReference type="Pfam" id="PF23588">
    <property type="entry name" value="HTH_CHD1_Hrp3"/>
    <property type="match status" value="1"/>
</dbReference>
<comment type="catalytic activity">
    <reaction evidence="10">
        <text>ATP + H2O = ADP + phosphate + H(+)</text>
        <dbReference type="Rhea" id="RHEA:13065"/>
        <dbReference type="ChEBI" id="CHEBI:15377"/>
        <dbReference type="ChEBI" id="CHEBI:15378"/>
        <dbReference type="ChEBI" id="CHEBI:30616"/>
        <dbReference type="ChEBI" id="CHEBI:43474"/>
        <dbReference type="ChEBI" id="CHEBI:456216"/>
    </reaction>
</comment>
<dbReference type="InterPro" id="IPR049730">
    <property type="entry name" value="SNF2/RAD54-like_C"/>
</dbReference>
<evidence type="ECO:0000256" key="10">
    <source>
        <dbReference type="ARBA" id="ARBA00049360"/>
    </source>
</evidence>
<evidence type="ECO:0000259" key="12">
    <source>
        <dbReference type="PROSITE" id="PS50013"/>
    </source>
</evidence>
<feature type="compositionally biased region" description="Basic and acidic residues" evidence="11">
    <location>
        <begin position="1457"/>
        <end position="1544"/>
    </location>
</feature>
<evidence type="ECO:0000256" key="9">
    <source>
        <dbReference type="ARBA" id="ARBA00023242"/>
    </source>
</evidence>
<feature type="compositionally biased region" description="Basic and acidic residues" evidence="11">
    <location>
        <begin position="1259"/>
        <end position="1269"/>
    </location>
</feature>
<dbReference type="InterPro" id="IPR056302">
    <property type="entry name" value="CHD1-2/Hrp3_HTH"/>
</dbReference>
<feature type="compositionally biased region" description="Low complexity" evidence="11">
    <location>
        <begin position="1"/>
        <end position="31"/>
    </location>
</feature>
<dbReference type="FunFam" id="2.40.50.40:FF:000008">
    <property type="entry name" value="Chromodomain-helicase-DNA-binding protein 2 isoform 1"/>
    <property type="match status" value="1"/>
</dbReference>
<feature type="region of interest" description="Disordered" evidence="11">
    <location>
        <begin position="83"/>
        <end position="115"/>
    </location>
</feature>
<reference evidence="15" key="1">
    <citation type="submission" date="2025-08" db="UniProtKB">
        <authorList>
            <consortium name="Ensembl"/>
        </authorList>
    </citation>
    <scope>IDENTIFICATION</scope>
</reference>
<feature type="region of interest" description="Disordered" evidence="11">
    <location>
        <begin position="1202"/>
        <end position="1287"/>
    </location>
</feature>
<dbReference type="InterPro" id="IPR001650">
    <property type="entry name" value="Helicase_C-like"/>
</dbReference>
<feature type="region of interest" description="Disordered" evidence="11">
    <location>
        <begin position="1"/>
        <end position="49"/>
    </location>
</feature>
<dbReference type="CDD" id="cd18793">
    <property type="entry name" value="SF2_C_SNF"/>
    <property type="match status" value="1"/>
</dbReference>
<evidence type="ECO:0000256" key="6">
    <source>
        <dbReference type="ARBA" id="ARBA00023015"/>
    </source>
</evidence>
<keyword evidence="16" id="KW-1185">Reference proteome</keyword>
<dbReference type="GO" id="GO:0016887">
    <property type="term" value="F:ATP hydrolysis activity"/>
    <property type="evidence" value="ECO:0007669"/>
    <property type="project" value="TreeGrafter"/>
</dbReference>
<feature type="compositionally biased region" description="Basic residues" evidence="11">
    <location>
        <begin position="988"/>
        <end position="998"/>
    </location>
</feature>
<dbReference type="GO" id="GO:0005524">
    <property type="term" value="F:ATP binding"/>
    <property type="evidence" value="ECO:0007669"/>
    <property type="project" value="UniProtKB-KW"/>
</dbReference>
<dbReference type="PANTHER" id="PTHR45623">
    <property type="entry name" value="CHROMODOMAIN-HELICASE-DNA-BINDING PROTEIN 3-RELATED-RELATED"/>
    <property type="match status" value="1"/>
</dbReference>
<feature type="compositionally biased region" description="Basic and acidic residues" evidence="11">
    <location>
        <begin position="1409"/>
        <end position="1449"/>
    </location>
</feature>
<dbReference type="Pfam" id="PF18375">
    <property type="entry name" value="CDH1_2_SANT_HL1"/>
    <property type="match status" value="1"/>
</dbReference>
<organism evidence="15 16">
    <name type="scientific">Sinocyclocheilus anshuiensis</name>
    <dbReference type="NCBI Taxonomy" id="1608454"/>
    <lineage>
        <taxon>Eukaryota</taxon>
        <taxon>Metazoa</taxon>
        <taxon>Chordata</taxon>
        <taxon>Craniata</taxon>
        <taxon>Vertebrata</taxon>
        <taxon>Euteleostomi</taxon>
        <taxon>Actinopterygii</taxon>
        <taxon>Neopterygii</taxon>
        <taxon>Teleostei</taxon>
        <taxon>Ostariophysi</taxon>
        <taxon>Cypriniformes</taxon>
        <taxon>Cyprinidae</taxon>
        <taxon>Cyprininae</taxon>
        <taxon>Sinocyclocheilus</taxon>
    </lineage>
</organism>
<evidence type="ECO:0000256" key="4">
    <source>
        <dbReference type="ARBA" id="ARBA00022801"/>
    </source>
</evidence>
<feature type="domain" description="Helicase ATP-binding" evidence="13">
    <location>
        <begin position="371"/>
        <end position="541"/>
    </location>
</feature>
<dbReference type="GO" id="GO:0140658">
    <property type="term" value="F:ATP-dependent chromatin remodeler activity"/>
    <property type="evidence" value="ECO:0007669"/>
    <property type="project" value="TreeGrafter"/>
</dbReference>
<dbReference type="GO" id="GO:0034728">
    <property type="term" value="P:nucleosome organization"/>
    <property type="evidence" value="ECO:0007669"/>
    <property type="project" value="TreeGrafter"/>
</dbReference>
<evidence type="ECO:0000256" key="8">
    <source>
        <dbReference type="ARBA" id="ARBA00023163"/>
    </source>
</evidence>
<sequence length="1573" mass="181863">SGSGSGSSSSSSSSSSSQSGSSDSGSGSDSGSHSDSEKSKEKNDQDNKIDGAAVSFIKLLCKVVRCKGGNATFMLIKANARNGKNSKAPKKKPSRSSSDEEDDYKKALAGPRRQATVNVSYKEDEELKTDSDDLVEVCGEDVPPPEEDEFETLERVMEVRIGRKGATGAVTTVYAVEADGDPNANFDPSRQPGEVQYLMKWKNWSHIHNTWETEETLKQQNVKGMKKLDNFKKKDQEKKKWLKAASPEDVEYFNCQQELMDDLHSQYQLVERIIGHSNQKSAAGYPDYLCKWQGLSYFECSWEDGALIARKFQKCIDEYMSRNQCRTIPSRECKVLKQRPRFVPMKKQPLYIGADGLELRDYQLEGLNWMAHSWCKGNSCILADEMGLGKTIQTISFLNYLFHEHQLYGPFLLVVPLSTLTSWQREIQLWAPQINVVVYLGDISSRNMIRTHEWMHPQTKRLKFNILLTTYEILLKDKSFLGNVSWAFIGVDEAHRLKNDDSLLYKTMIEFKSNHRLLITGTPLQNSLKELWSLLHFIMPEKFHSWELFEEEHGKGRDSGYTSLHKELEPFLLRRVKKDVEKSLPAKVEQILRVEMSAVQKQYYKWILTRNYKALSKGTKGSKSGFLNVMMELKKCCNHCYLIKSPEDNEFYNRQEGLQHLIRSSGKLILLDKLLVRLKERGHRVLIFSQMVRMLDILAEYLKYRQFLFQRLDGSIKGEMRKQALDHFNAEGSEDFCFLLSTRAGGLGINLASADTVVIFDSDWNPQNDLQAQARAHRIGQKKQVNIYRLVTKGSVEEEIIERAKKKMVLDHLVIQRMDTTGKTVLDTGAAPSSSTPFNKEELSAILKFGAEELFKESEGEEQEPQEMDIDEILKRAETRENDPGPSTVGEELLSQFKVANFSMMEEEEIDMDTERDGRHDMNWDDIIPEEQRRRLEEEERQKELAEIYLLPRMRKCAKQINFNGNEGRRSRNRRYSGSDSDSVSDRKRPKKRGRPRTIPRENIKGFTDAEIRRFIKSYKKFGGPLERLDAIARDAELVDKSEHDLRRLAETVHNGCLKTLRENPCGPERSSGGRRGKVKGPTFRISGVQVNAKLVISHEEELAPLHKAIPADPEERKRYIIPCHSKAAHFDIEWGKEDDSSLLIGIYEYGYGSWEMIKMDPDLNLTHKLLPDDPDKKPQAKQLQTRADYLIKLLSKDLAKKEAQKQAGTANSHKRKPRGKKNKAVKPKMDDVTNSLSSAPPSDKSSEEEEEKEEEEKVSEVREKKADTPVHTPSGGDALPLSDESEELDQKTFSVCKERMRPVKAALKQLDRPEKGLSEREQLEHTRQCLIKIGDHITECLREYTNPEQIKQWRKNLWIFVSKFTEFDARKLHKLYKHAIKKRQENAQVRTLFSEILCYDVERIKESQQDDSSRDSYSSDRHHSSRYHEHSKDRHAGDSHRKSSDARKRPYSFSNGKDHRERERDQYRERGERQDSRYYSDSKHRKLDEHRSSREHRSESNSKDRTHSEHRFHSEHRSASDYTHHKSSRDYRYHSDWQMEHRPRSPLGHRSPFEYSSDHRSTPEQVWSGRKT</sequence>
<feature type="domain" description="Chromo" evidence="12">
    <location>
        <begin position="151"/>
        <end position="243"/>
    </location>
</feature>
<feature type="domain" description="Chromo" evidence="12">
    <location>
        <begin position="268"/>
        <end position="331"/>
    </location>
</feature>
<dbReference type="PANTHER" id="PTHR45623:SF7">
    <property type="entry name" value="CHROMODOMAIN-HELICASE-DNA-BINDING PROTEIN 1"/>
    <property type="match status" value="1"/>
</dbReference>
<keyword evidence="5" id="KW-0067">ATP-binding</keyword>
<evidence type="ECO:0000256" key="11">
    <source>
        <dbReference type="SAM" id="MobiDB-lite"/>
    </source>
</evidence>
<dbReference type="Pfam" id="PF00176">
    <property type="entry name" value="SNF2-rel_dom"/>
    <property type="match status" value="1"/>
</dbReference>
<gene>
    <name evidence="15" type="primary">LOC107665465</name>
</gene>
<evidence type="ECO:0000313" key="15">
    <source>
        <dbReference type="Ensembl" id="ENSSANP00000082666.1"/>
    </source>
</evidence>
<dbReference type="CDD" id="cd18661">
    <property type="entry name" value="CD2_tandem_CHD1-2_like"/>
    <property type="match status" value="1"/>
</dbReference>
<dbReference type="SMART" id="SM00490">
    <property type="entry name" value="HELICc"/>
    <property type="match status" value="1"/>
</dbReference>
<keyword evidence="4" id="KW-0378">Hydrolase</keyword>
<dbReference type="FunFam" id="3.40.50.300:FF:000130">
    <property type="entry name" value="Chromodomain-helicase-DNA-binding protein 2 isoform 1"/>
    <property type="match status" value="1"/>
</dbReference>
<dbReference type="InterPro" id="IPR023779">
    <property type="entry name" value="Chromodomain_CS"/>
</dbReference>
<dbReference type="Pfam" id="PF00385">
    <property type="entry name" value="Chromo"/>
    <property type="match status" value="2"/>
</dbReference>
<dbReference type="Ensembl" id="ENSSANT00000087856.1">
    <property type="protein sequence ID" value="ENSSANP00000082666.1"/>
    <property type="gene ID" value="ENSSANG00000039428.1"/>
</dbReference>
<dbReference type="SMART" id="SM01176">
    <property type="entry name" value="DUF4208"/>
    <property type="match status" value="1"/>
</dbReference>
<reference evidence="15" key="2">
    <citation type="submission" date="2025-09" db="UniProtKB">
        <authorList>
            <consortium name="Ensembl"/>
        </authorList>
    </citation>
    <scope>IDENTIFICATION</scope>
</reference>
<evidence type="ECO:0000256" key="7">
    <source>
        <dbReference type="ARBA" id="ARBA00023125"/>
    </source>
</evidence>
<dbReference type="InterPro" id="IPR023780">
    <property type="entry name" value="Chromo_domain"/>
</dbReference>
<dbReference type="SMART" id="SM00298">
    <property type="entry name" value="CHROMO"/>
    <property type="match status" value="2"/>
</dbReference>
<dbReference type="FunFam" id="2.40.50.40:FF:000014">
    <property type="entry name" value="Chromodomain-helicase-DNA-binding protein 2 isoform 1"/>
    <property type="match status" value="1"/>
</dbReference>
<evidence type="ECO:0000313" key="16">
    <source>
        <dbReference type="Proteomes" id="UP000472260"/>
    </source>
</evidence>
<keyword evidence="3" id="KW-0547">Nucleotide-binding</keyword>
<feature type="compositionally biased region" description="Basic and acidic residues" evidence="11">
    <location>
        <begin position="32"/>
        <end position="49"/>
    </location>
</feature>
<proteinExistence type="predicted"/>
<dbReference type="GO" id="GO:0042393">
    <property type="term" value="F:histone binding"/>
    <property type="evidence" value="ECO:0007669"/>
    <property type="project" value="TreeGrafter"/>
</dbReference>
<dbReference type="InterPro" id="IPR014001">
    <property type="entry name" value="Helicase_ATP-bd"/>
</dbReference>
<dbReference type="Gene3D" id="3.40.50.300">
    <property type="entry name" value="P-loop containing nucleotide triphosphate hydrolases"/>
    <property type="match status" value="1"/>
</dbReference>
<dbReference type="FunFam" id="1.10.10.60:FF:000106">
    <property type="entry name" value="Chromodomain-helicase-DNA-binding protein 2 isoform 1"/>
    <property type="match status" value="1"/>
</dbReference>
<dbReference type="Proteomes" id="UP000472260">
    <property type="component" value="Unassembled WGS sequence"/>
</dbReference>
<dbReference type="Gene3D" id="3.40.50.10810">
    <property type="entry name" value="Tandem AAA-ATPase domain"/>
    <property type="match status" value="1"/>
</dbReference>
<dbReference type="PROSITE" id="PS50013">
    <property type="entry name" value="CHROMO_2"/>
    <property type="match status" value="2"/>
</dbReference>
<dbReference type="PROSITE" id="PS00598">
    <property type="entry name" value="CHROMO_1"/>
    <property type="match status" value="2"/>
</dbReference>
<evidence type="ECO:0000256" key="5">
    <source>
        <dbReference type="ARBA" id="ARBA00022840"/>
    </source>
</evidence>
<evidence type="ECO:0000259" key="14">
    <source>
        <dbReference type="PROSITE" id="PS51194"/>
    </source>
</evidence>
<dbReference type="InterPro" id="IPR040793">
    <property type="entry name" value="CDH1_2_SANT_HL1"/>
</dbReference>
<dbReference type="Gene3D" id="1.10.10.60">
    <property type="entry name" value="Homeodomain-like"/>
    <property type="match status" value="1"/>
</dbReference>
<protein>
    <submittedName>
        <fullName evidence="15">Chromodomain-helicase-DNA-binding protein 1-like</fullName>
    </submittedName>
</protein>
<dbReference type="InterPro" id="IPR000330">
    <property type="entry name" value="SNF2_N"/>
</dbReference>
<dbReference type="SUPFAM" id="SSF54160">
    <property type="entry name" value="Chromo domain-like"/>
    <property type="match status" value="2"/>
</dbReference>
<keyword evidence="2" id="KW-0677">Repeat</keyword>
<dbReference type="Pfam" id="PF00271">
    <property type="entry name" value="Helicase_C"/>
    <property type="match status" value="1"/>
</dbReference>
<dbReference type="InterPro" id="IPR027417">
    <property type="entry name" value="P-loop_NTPase"/>
</dbReference>
<dbReference type="Gene3D" id="2.40.50.40">
    <property type="match status" value="2"/>
</dbReference>
<keyword evidence="8" id="KW-0804">Transcription</keyword>
<dbReference type="InterPro" id="IPR025260">
    <property type="entry name" value="CHD1-like_C"/>
</dbReference>
<accession>A0A671RHI5</accession>
<dbReference type="InterPro" id="IPR000953">
    <property type="entry name" value="Chromo/chromo_shadow_dom"/>
</dbReference>
<evidence type="ECO:0000256" key="2">
    <source>
        <dbReference type="ARBA" id="ARBA00022737"/>
    </source>
</evidence>
<keyword evidence="7" id="KW-0238">DNA-binding</keyword>
<feature type="domain" description="Helicase C-terminal" evidence="14">
    <location>
        <begin position="670"/>
        <end position="821"/>
    </location>
</feature>
<dbReference type="SMART" id="SM00487">
    <property type="entry name" value="DEXDc"/>
    <property type="match status" value="1"/>
</dbReference>
<dbReference type="GO" id="GO:0005634">
    <property type="term" value="C:nucleus"/>
    <property type="evidence" value="ECO:0007669"/>
    <property type="project" value="UniProtKB-SubCell"/>
</dbReference>
<dbReference type="FunFam" id="3.40.50.10810:FF:000007">
    <property type="entry name" value="Chromodomain-helicase-DNA-binding protein 2 isoform 1"/>
    <property type="match status" value="1"/>
</dbReference>
<feature type="compositionally biased region" description="Acidic residues" evidence="11">
    <location>
        <begin position="1247"/>
        <end position="1258"/>
    </location>
</feature>
<evidence type="ECO:0000259" key="13">
    <source>
        <dbReference type="PROSITE" id="PS51192"/>
    </source>
</evidence>
<feature type="region of interest" description="Disordered" evidence="11">
    <location>
        <begin position="1409"/>
        <end position="1573"/>
    </location>
</feature>
<dbReference type="GO" id="GO:0000785">
    <property type="term" value="C:chromatin"/>
    <property type="evidence" value="ECO:0007669"/>
    <property type="project" value="TreeGrafter"/>
</dbReference>
<dbReference type="PROSITE" id="PS51192">
    <property type="entry name" value="HELICASE_ATP_BIND_1"/>
    <property type="match status" value="1"/>
</dbReference>
<comment type="subcellular location">
    <subcellularLocation>
        <location evidence="1">Nucleus</location>
    </subcellularLocation>
</comment>